<evidence type="ECO:0000259" key="8">
    <source>
        <dbReference type="PROSITE" id="PS50081"/>
    </source>
</evidence>
<protein>
    <recommendedName>
        <fullName evidence="8">Phorbol-ester/DAG-type domain-containing protein</fullName>
    </recommendedName>
</protein>
<dbReference type="InterPro" id="IPR011989">
    <property type="entry name" value="ARM-like"/>
</dbReference>
<evidence type="ECO:0000313" key="10">
    <source>
        <dbReference type="Proteomes" id="UP001358586"/>
    </source>
</evidence>
<dbReference type="SUPFAM" id="SSF57889">
    <property type="entry name" value="Cysteine-rich domain"/>
    <property type="match status" value="4"/>
</dbReference>
<keyword evidence="7" id="KW-0653">Protein transport</keyword>
<dbReference type="SMART" id="SM00185">
    <property type="entry name" value="ARM"/>
    <property type="match status" value="5"/>
</dbReference>
<dbReference type="InterPro" id="IPR046349">
    <property type="entry name" value="C1-like_sf"/>
</dbReference>
<evidence type="ECO:0000256" key="6">
    <source>
        <dbReference type="ARBA" id="ARBA00022833"/>
    </source>
</evidence>
<evidence type="ECO:0000256" key="5">
    <source>
        <dbReference type="ARBA" id="ARBA00022771"/>
    </source>
</evidence>
<organism evidence="9 10">
    <name type="scientific">Gossypium arboreum</name>
    <name type="common">Tree cotton</name>
    <name type="synonym">Gossypium nanking</name>
    <dbReference type="NCBI Taxonomy" id="29729"/>
    <lineage>
        <taxon>Eukaryota</taxon>
        <taxon>Viridiplantae</taxon>
        <taxon>Streptophyta</taxon>
        <taxon>Embryophyta</taxon>
        <taxon>Tracheophyta</taxon>
        <taxon>Spermatophyta</taxon>
        <taxon>Magnoliopsida</taxon>
        <taxon>eudicotyledons</taxon>
        <taxon>Gunneridae</taxon>
        <taxon>Pentapetalae</taxon>
        <taxon>rosids</taxon>
        <taxon>malvids</taxon>
        <taxon>Malvales</taxon>
        <taxon>Malvaceae</taxon>
        <taxon>Malvoideae</taxon>
        <taxon>Gossypium</taxon>
    </lineage>
</organism>
<dbReference type="PROSITE" id="PS50081">
    <property type="entry name" value="ZF_DAG_PE_2"/>
    <property type="match status" value="1"/>
</dbReference>
<evidence type="ECO:0000256" key="7">
    <source>
        <dbReference type="ARBA" id="ARBA00022927"/>
    </source>
</evidence>
<name>A0ABR0N9V6_GOSAR</name>
<feature type="domain" description="Phorbol-ester/DAG-type" evidence="8">
    <location>
        <begin position="276"/>
        <end position="330"/>
    </location>
</feature>
<dbReference type="Pfam" id="PF00514">
    <property type="entry name" value="Arm"/>
    <property type="match status" value="3"/>
</dbReference>
<dbReference type="Pfam" id="PF03107">
    <property type="entry name" value="C1_2"/>
    <property type="match status" value="3"/>
</dbReference>
<dbReference type="SMART" id="SM00249">
    <property type="entry name" value="PHD"/>
    <property type="match status" value="3"/>
</dbReference>
<accession>A0ABR0N9V6</accession>
<evidence type="ECO:0000256" key="3">
    <source>
        <dbReference type="ARBA" id="ARBA00022723"/>
    </source>
</evidence>
<keyword evidence="2" id="KW-0813">Transport</keyword>
<dbReference type="PANTHER" id="PTHR23316">
    <property type="entry name" value="IMPORTIN ALPHA"/>
    <property type="match status" value="1"/>
</dbReference>
<keyword evidence="5" id="KW-0863">Zinc-finger</keyword>
<reference evidence="9 10" key="1">
    <citation type="submission" date="2023-03" db="EMBL/GenBank/DDBJ databases">
        <title>WGS of Gossypium arboreum.</title>
        <authorList>
            <person name="Yu D."/>
        </authorList>
    </citation>
    <scope>NUCLEOTIDE SEQUENCE [LARGE SCALE GENOMIC DNA]</scope>
    <source>
        <tissue evidence="9">Leaf</tissue>
    </source>
</reference>
<keyword evidence="3" id="KW-0479">Metal-binding</keyword>
<dbReference type="Gene3D" id="3.30.40.10">
    <property type="entry name" value="Zinc/RING finger domain, C3HC4 (zinc finger)"/>
    <property type="match status" value="1"/>
</dbReference>
<comment type="similarity">
    <text evidence="1">Belongs to the importin alpha family.</text>
</comment>
<dbReference type="Pfam" id="PF16186">
    <property type="entry name" value="Arm_3"/>
    <property type="match status" value="1"/>
</dbReference>
<proteinExistence type="inferred from homology"/>
<evidence type="ECO:0000256" key="2">
    <source>
        <dbReference type="ARBA" id="ARBA00022448"/>
    </source>
</evidence>
<dbReference type="EMBL" id="JARKNE010000011">
    <property type="protein sequence ID" value="KAK5786582.1"/>
    <property type="molecule type" value="Genomic_DNA"/>
</dbReference>
<dbReference type="InterPro" id="IPR000225">
    <property type="entry name" value="Armadillo"/>
</dbReference>
<sequence length="783" mass="89171">MMELIKEDDSEKYYCDVCENERNLKDPVYYCQSCAFITHIQCVLNQDKVASGKVPSSSPPPMENKALFVDEMEQNEGTNVIRTLVRPVIHRHQMYEVTEELKGENYCMGCRLVLNGSSYFCKTCPGLYLHEKCAKLSYEIQHPIHSSHPLNLYTSNVWGFNFIACDECTDICHGFIYICEQCNFKLDMKCAASTTHKIGGLEEKKMGRVTELHHFTHPHKLFLVNCNDPVYKTKCSICKLQILGPAYFCPERCCQYKLHDSCFRLPQKIQVPFHLNHMLVSRLLPNPTSLQWCSACTLTLTPGEIAYSCEHCDFNLHAICANSLRRPLKCEFHLNGLYYFGRNHKPLFDLKEGINFDCEVCDGSCEGNPFYHCLKCDTNFHLKCVPIPDIVKSKYHIHPLVLKDSFIEDDSGKYYCDFCEEERNPNDDIYYCEECNGQTIAHKECMLAEVEDNIEIRKNNHEQRLRKKLQEITRFTKLLSNKCRASIEEVIQAGVVPRFVELLGSPSYWALANIADDSLRCRDLVIGHGALLPFLALLNEHAELSMLKIATRTLPVFCKPPFDQAKLVLSTLARLIHSNDEQVHPSPSVITYALLTIGYIVTGDDVQTQCVINHQVLPCLLNLLKNDYEKRIKIVACWTISNITAGNKEQIQAVIEANIIAPLVYLLQNVEYDIKKQAVCAISNATSGGTRDQIRFLVSQGCIKPFCDLLNCPDPKVVTVCLKGLENILKVGEVDKNMGTTEGANLYAQMIDDAKGREKIENLRSHDNTNIYEKAVKVVETYW</sequence>
<evidence type="ECO:0000256" key="4">
    <source>
        <dbReference type="ARBA" id="ARBA00022737"/>
    </source>
</evidence>
<dbReference type="SUPFAM" id="SSF48371">
    <property type="entry name" value="ARM repeat"/>
    <property type="match status" value="1"/>
</dbReference>
<keyword evidence="10" id="KW-1185">Reference proteome</keyword>
<dbReference type="InterPro" id="IPR013083">
    <property type="entry name" value="Znf_RING/FYVE/PHD"/>
</dbReference>
<dbReference type="Gene3D" id="1.25.10.10">
    <property type="entry name" value="Leucine-rich Repeat Variant"/>
    <property type="match status" value="2"/>
</dbReference>
<dbReference type="InterPro" id="IPR004146">
    <property type="entry name" value="DC1"/>
</dbReference>
<dbReference type="InterPro" id="IPR002219">
    <property type="entry name" value="PKC_DAG/PE"/>
</dbReference>
<evidence type="ECO:0000256" key="1">
    <source>
        <dbReference type="ARBA" id="ARBA00010394"/>
    </source>
</evidence>
<evidence type="ECO:0000313" key="9">
    <source>
        <dbReference type="EMBL" id="KAK5786582.1"/>
    </source>
</evidence>
<dbReference type="InterPro" id="IPR016024">
    <property type="entry name" value="ARM-type_fold"/>
</dbReference>
<dbReference type="Proteomes" id="UP001358586">
    <property type="component" value="Chromosome 11"/>
</dbReference>
<dbReference type="InterPro" id="IPR001965">
    <property type="entry name" value="Znf_PHD"/>
</dbReference>
<keyword evidence="4" id="KW-0677">Repeat</keyword>
<dbReference type="InterPro" id="IPR032413">
    <property type="entry name" value="Arm_3"/>
</dbReference>
<comment type="caution">
    <text evidence="9">The sequence shown here is derived from an EMBL/GenBank/DDBJ whole genome shotgun (WGS) entry which is preliminary data.</text>
</comment>
<gene>
    <name evidence="9" type="ORF">PVK06_041219</name>
</gene>
<keyword evidence="6" id="KW-0862">Zinc</keyword>